<keyword evidence="2" id="KW-1185">Reference proteome</keyword>
<comment type="caution">
    <text evidence="1">The sequence shown here is derived from an EMBL/GenBank/DDBJ whole genome shotgun (WGS) entry which is preliminary data.</text>
</comment>
<gene>
    <name evidence="1" type="ORF">A2U01_0007593</name>
</gene>
<evidence type="ECO:0000313" key="2">
    <source>
        <dbReference type="Proteomes" id="UP000265520"/>
    </source>
</evidence>
<dbReference type="Proteomes" id="UP000265520">
    <property type="component" value="Unassembled WGS sequence"/>
</dbReference>
<reference evidence="1 2" key="1">
    <citation type="journal article" date="2018" name="Front. Plant Sci.">
        <title>Red Clover (Trifolium pratense) and Zigzag Clover (T. medium) - A Picture of Genomic Similarities and Differences.</title>
        <authorList>
            <person name="Dluhosova J."/>
            <person name="Istvanek J."/>
            <person name="Nedelnik J."/>
            <person name="Repkova J."/>
        </authorList>
    </citation>
    <scope>NUCLEOTIDE SEQUENCE [LARGE SCALE GENOMIC DNA]</scope>
    <source>
        <strain evidence="2">cv. 10/8</strain>
        <tissue evidence="1">Leaf</tissue>
    </source>
</reference>
<organism evidence="1 2">
    <name type="scientific">Trifolium medium</name>
    <dbReference type="NCBI Taxonomy" id="97028"/>
    <lineage>
        <taxon>Eukaryota</taxon>
        <taxon>Viridiplantae</taxon>
        <taxon>Streptophyta</taxon>
        <taxon>Embryophyta</taxon>
        <taxon>Tracheophyta</taxon>
        <taxon>Spermatophyta</taxon>
        <taxon>Magnoliopsida</taxon>
        <taxon>eudicotyledons</taxon>
        <taxon>Gunneridae</taxon>
        <taxon>Pentapetalae</taxon>
        <taxon>rosids</taxon>
        <taxon>fabids</taxon>
        <taxon>Fabales</taxon>
        <taxon>Fabaceae</taxon>
        <taxon>Papilionoideae</taxon>
        <taxon>50 kb inversion clade</taxon>
        <taxon>NPAAA clade</taxon>
        <taxon>Hologalegina</taxon>
        <taxon>IRL clade</taxon>
        <taxon>Trifolieae</taxon>
        <taxon>Trifolium</taxon>
    </lineage>
</organism>
<accession>A0A392MHR8</accession>
<proteinExistence type="predicted"/>
<name>A0A392MHR8_9FABA</name>
<dbReference type="EMBL" id="LXQA010010852">
    <property type="protein sequence ID" value="MCH86733.1"/>
    <property type="molecule type" value="Genomic_DNA"/>
</dbReference>
<evidence type="ECO:0000313" key="1">
    <source>
        <dbReference type="EMBL" id="MCH86733.1"/>
    </source>
</evidence>
<dbReference type="AlphaFoldDB" id="A0A392MHR8"/>
<sequence length="133" mass="14540">MGGVGLQITSREGWVVAIRLAFGLIVGRGRLLFEIGFGAVGVVLEEEALRVGGRVTGMKEMLPLMELSSADDYWYWNLYVNGKFTSPATFKVVSFSWKLLSNRIPTKCNLIARGNQVCVLVLTASAVGNCLLR</sequence>
<protein>
    <submittedName>
        <fullName evidence="1">Uncharacterized protein</fullName>
    </submittedName>
</protein>